<dbReference type="EnsemblPlants" id="Zm00001eb135970_T001">
    <property type="protein sequence ID" value="Zm00001eb135970_P001"/>
    <property type="gene ID" value="Zm00001eb135970"/>
</dbReference>
<feature type="compositionally biased region" description="Gly residues" evidence="1">
    <location>
        <begin position="13"/>
        <end position="28"/>
    </location>
</feature>
<sequence>MLVGALRRRGRHGGGGPDGGGGGGGGGRQSRRGRGRGARLPDHHGGQARAARPPLLLLHQLRRERVQLLPVRLLRHPPPPEQLRLHVPLRQHAVRRRCRLLRVQRPQRLSPGARRLDGSIGGPAPAERGMTLIIHGTDGVWLAVQSQKNSRDTTTHLDANVVAPARVPERHGHRLVDLHKAGAPVSAFYYHEYEIKTKINFDGSRVWCTDESIRGGGAPERGLVLTMSATPSAVRRTISAGDGERGGMGVRQPAEGAAPAEHPEPMETTRRSSTPAASGNSCLLWSTCVMAAAVGLPMAATPPDAAAMAVRPSTDRTAAAAPPPAQVAAHTSRSRKSKLSLSTASAREKRKGAAVARS</sequence>
<feature type="compositionally biased region" description="Basic residues" evidence="1">
    <location>
        <begin position="1"/>
        <end position="12"/>
    </location>
</feature>
<reference evidence="3" key="1">
    <citation type="submission" date="2015-12" db="EMBL/GenBank/DDBJ databases">
        <title>Update maize B73 reference genome by single molecule sequencing technologies.</title>
        <authorList>
            <consortium name="Maize Genome Sequencing Project"/>
            <person name="Ware D."/>
        </authorList>
    </citation>
    <scope>NUCLEOTIDE SEQUENCE [LARGE SCALE GENOMIC DNA]</scope>
    <source>
        <strain evidence="3">cv. B73</strain>
    </source>
</reference>
<dbReference type="InParanoid" id="A0A804N583"/>
<proteinExistence type="predicted"/>
<feature type="region of interest" description="Disordered" evidence="1">
    <location>
        <begin position="239"/>
        <end position="277"/>
    </location>
</feature>
<organism evidence="2 3">
    <name type="scientific">Zea mays</name>
    <name type="common">Maize</name>
    <dbReference type="NCBI Taxonomy" id="4577"/>
    <lineage>
        <taxon>Eukaryota</taxon>
        <taxon>Viridiplantae</taxon>
        <taxon>Streptophyta</taxon>
        <taxon>Embryophyta</taxon>
        <taxon>Tracheophyta</taxon>
        <taxon>Spermatophyta</taxon>
        <taxon>Magnoliopsida</taxon>
        <taxon>Liliopsida</taxon>
        <taxon>Poales</taxon>
        <taxon>Poaceae</taxon>
        <taxon>PACMAD clade</taxon>
        <taxon>Panicoideae</taxon>
        <taxon>Andropogonodae</taxon>
        <taxon>Andropogoneae</taxon>
        <taxon>Tripsacinae</taxon>
        <taxon>Zea</taxon>
    </lineage>
</organism>
<keyword evidence="3" id="KW-1185">Reference proteome</keyword>
<reference evidence="2" key="3">
    <citation type="submission" date="2021-05" db="UniProtKB">
        <authorList>
            <consortium name="EnsemblPlants"/>
        </authorList>
    </citation>
    <scope>IDENTIFICATION</scope>
    <source>
        <strain evidence="2">cv. B73</strain>
    </source>
</reference>
<evidence type="ECO:0000313" key="3">
    <source>
        <dbReference type="Proteomes" id="UP000007305"/>
    </source>
</evidence>
<name>A0A804N583_MAIZE</name>
<protein>
    <submittedName>
        <fullName evidence="2">Uncharacterized protein</fullName>
    </submittedName>
</protein>
<evidence type="ECO:0000256" key="1">
    <source>
        <dbReference type="SAM" id="MobiDB-lite"/>
    </source>
</evidence>
<dbReference type="AlphaFoldDB" id="A0A804N583"/>
<feature type="region of interest" description="Disordered" evidence="1">
    <location>
        <begin position="307"/>
        <end position="358"/>
    </location>
</feature>
<dbReference type="Gramene" id="Zm00001eb135970_T001">
    <property type="protein sequence ID" value="Zm00001eb135970_P001"/>
    <property type="gene ID" value="Zm00001eb135970"/>
</dbReference>
<accession>A0A804N583</accession>
<feature type="compositionally biased region" description="Basic and acidic residues" evidence="1">
    <location>
        <begin position="261"/>
        <end position="270"/>
    </location>
</feature>
<reference evidence="2" key="2">
    <citation type="submission" date="2019-07" db="EMBL/GenBank/DDBJ databases">
        <authorList>
            <person name="Seetharam A."/>
            <person name="Woodhouse M."/>
            <person name="Cannon E."/>
        </authorList>
    </citation>
    <scope>NUCLEOTIDE SEQUENCE [LARGE SCALE GENOMIC DNA]</scope>
    <source>
        <strain evidence="2">cv. B73</strain>
    </source>
</reference>
<evidence type="ECO:0000313" key="2">
    <source>
        <dbReference type="EnsemblPlants" id="Zm00001eb135970_P001"/>
    </source>
</evidence>
<feature type="region of interest" description="Disordered" evidence="1">
    <location>
        <begin position="1"/>
        <end position="53"/>
    </location>
</feature>
<dbReference type="Proteomes" id="UP000007305">
    <property type="component" value="Chromosome 3"/>
</dbReference>